<dbReference type="InterPro" id="IPR036165">
    <property type="entry name" value="YefM-like_sf"/>
</dbReference>
<dbReference type="Gene3D" id="3.40.1620.10">
    <property type="entry name" value="YefM-like domain"/>
    <property type="match status" value="1"/>
</dbReference>
<accession>A0A6J6LTQ6</accession>
<comment type="similarity">
    <text evidence="1">Belongs to the phD/YefM antitoxin family.</text>
</comment>
<dbReference type="PANTHER" id="PTHR33713">
    <property type="entry name" value="ANTITOXIN YAFN-RELATED"/>
    <property type="match status" value="1"/>
</dbReference>
<sequence>MIISASKAREKLFPLIEQVNADQASITITSNNGNAVLVSESEWESMIETAFLLRTTSNRKYLDKALAEIESGKGVKVTYKKGQTLDQILKLANVKKAPEKKSPKKSAASKASRK</sequence>
<dbReference type="PANTHER" id="PTHR33713:SF6">
    <property type="entry name" value="ANTITOXIN YEFM"/>
    <property type="match status" value="1"/>
</dbReference>
<dbReference type="SUPFAM" id="SSF143120">
    <property type="entry name" value="YefM-like"/>
    <property type="match status" value="1"/>
</dbReference>
<dbReference type="InterPro" id="IPR006442">
    <property type="entry name" value="Antitoxin_Phd/YefM"/>
</dbReference>
<dbReference type="Pfam" id="PF02604">
    <property type="entry name" value="PhdYeFM_antitox"/>
    <property type="match status" value="1"/>
</dbReference>
<evidence type="ECO:0000313" key="3">
    <source>
        <dbReference type="EMBL" id="CAB4663844.1"/>
    </source>
</evidence>
<dbReference type="EMBL" id="CAEZSM010000021">
    <property type="protein sequence ID" value="CAB4537008.1"/>
    <property type="molecule type" value="Genomic_DNA"/>
</dbReference>
<proteinExistence type="inferred from homology"/>
<evidence type="ECO:0000313" key="5">
    <source>
        <dbReference type="EMBL" id="CAB4992832.1"/>
    </source>
</evidence>
<dbReference type="Gene3D" id="6.10.250.330">
    <property type="match status" value="1"/>
</dbReference>
<dbReference type="EMBL" id="CAFBOX010000030">
    <property type="protein sequence ID" value="CAB4992832.1"/>
    <property type="molecule type" value="Genomic_DNA"/>
</dbReference>
<evidence type="ECO:0000313" key="2">
    <source>
        <dbReference type="EMBL" id="CAB4537008.1"/>
    </source>
</evidence>
<dbReference type="EMBL" id="CAFABD010000030">
    <property type="protein sequence ID" value="CAB4820262.1"/>
    <property type="molecule type" value="Genomic_DNA"/>
</dbReference>
<protein>
    <submittedName>
        <fullName evidence="3">Unannotated protein</fullName>
    </submittedName>
</protein>
<gene>
    <name evidence="2" type="ORF">UFOPK1438_00275</name>
    <name evidence="3" type="ORF">UFOPK2329_00116</name>
    <name evidence="4" type="ORF">UFOPK3166_00314</name>
    <name evidence="5" type="ORF">UFOPK4035_00294</name>
</gene>
<evidence type="ECO:0000313" key="4">
    <source>
        <dbReference type="EMBL" id="CAB4820262.1"/>
    </source>
</evidence>
<dbReference type="EMBL" id="CAEZWZ010000007">
    <property type="protein sequence ID" value="CAB4663844.1"/>
    <property type="molecule type" value="Genomic_DNA"/>
</dbReference>
<evidence type="ECO:0000256" key="1">
    <source>
        <dbReference type="ARBA" id="ARBA00009981"/>
    </source>
</evidence>
<dbReference type="AlphaFoldDB" id="A0A6J6LTQ6"/>
<name>A0A6J6LTQ6_9ZZZZ</name>
<reference evidence="3" key="1">
    <citation type="submission" date="2020-05" db="EMBL/GenBank/DDBJ databases">
        <authorList>
            <person name="Chiriac C."/>
            <person name="Salcher M."/>
            <person name="Ghai R."/>
            <person name="Kavagutti S V."/>
        </authorList>
    </citation>
    <scope>NUCLEOTIDE SEQUENCE</scope>
</reference>
<dbReference type="NCBIfam" id="TIGR01552">
    <property type="entry name" value="phd_fam"/>
    <property type="match status" value="1"/>
</dbReference>
<dbReference type="InterPro" id="IPR051405">
    <property type="entry name" value="phD/YefM_antitoxin"/>
</dbReference>
<organism evidence="3">
    <name type="scientific">freshwater metagenome</name>
    <dbReference type="NCBI Taxonomy" id="449393"/>
    <lineage>
        <taxon>unclassified sequences</taxon>
        <taxon>metagenomes</taxon>
        <taxon>ecological metagenomes</taxon>
    </lineage>
</organism>